<dbReference type="InterPro" id="IPR002410">
    <property type="entry name" value="Peptidase_S33"/>
</dbReference>
<accession>A0A0N7M136</accession>
<dbReference type="OrthoDB" id="9815441at2"/>
<reference evidence="4 5" key="1">
    <citation type="submission" date="2015-09" db="EMBL/GenBank/DDBJ databases">
        <authorList>
            <consortium name="Swine Surveillance"/>
        </authorList>
    </citation>
    <scope>NUCLEOTIDE SEQUENCE [LARGE SCALE GENOMIC DNA]</scope>
    <source>
        <strain evidence="4 5">CECT 7557</strain>
    </source>
</reference>
<dbReference type="PANTHER" id="PTHR43798:SF33">
    <property type="entry name" value="HYDROLASE, PUTATIVE (AFU_ORTHOLOGUE AFUA_2G14860)-RELATED"/>
    <property type="match status" value="1"/>
</dbReference>
<evidence type="ECO:0000256" key="2">
    <source>
        <dbReference type="ARBA" id="ARBA00022801"/>
    </source>
</evidence>
<dbReference type="GO" id="GO:0016020">
    <property type="term" value="C:membrane"/>
    <property type="evidence" value="ECO:0007669"/>
    <property type="project" value="TreeGrafter"/>
</dbReference>
<dbReference type="SUPFAM" id="SSF53474">
    <property type="entry name" value="alpha/beta-Hydrolases"/>
    <property type="match status" value="1"/>
</dbReference>
<dbReference type="GO" id="GO:0006508">
    <property type="term" value="P:proteolysis"/>
    <property type="evidence" value="ECO:0007669"/>
    <property type="project" value="InterPro"/>
</dbReference>
<dbReference type="Pfam" id="PF00561">
    <property type="entry name" value="Abhydrolase_1"/>
    <property type="match status" value="1"/>
</dbReference>
<dbReference type="STRING" id="928856.SAMN04488049_105137"/>
<feature type="domain" description="AB hydrolase-1" evidence="3">
    <location>
        <begin position="63"/>
        <end position="297"/>
    </location>
</feature>
<dbReference type="Gene3D" id="3.40.50.1820">
    <property type="entry name" value="alpha/beta hydrolase"/>
    <property type="match status" value="1"/>
</dbReference>
<dbReference type="GO" id="GO:0016740">
    <property type="term" value="F:transferase activity"/>
    <property type="evidence" value="ECO:0007669"/>
    <property type="project" value="UniProtKB-KW"/>
</dbReference>
<evidence type="ECO:0000313" key="4">
    <source>
        <dbReference type="EMBL" id="CUH82169.1"/>
    </source>
</evidence>
<comment type="similarity">
    <text evidence="1">Belongs to the peptidase S33 family.</text>
</comment>
<keyword evidence="4" id="KW-0808">Transferase</keyword>
<dbReference type="InterPro" id="IPR029058">
    <property type="entry name" value="AB_hydrolase_fold"/>
</dbReference>
<dbReference type="PRINTS" id="PR00111">
    <property type="entry name" value="ABHYDROLASE"/>
</dbReference>
<dbReference type="InterPro" id="IPR050266">
    <property type="entry name" value="AB_hydrolase_sf"/>
</dbReference>
<evidence type="ECO:0000259" key="3">
    <source>
        <dbReference type="Pfam" id="PF00561"/>
    </source>
</evidence>
<evidence type="ECO:0000256" key="1">
    <source>
        <dbReference type="ARBA" id="ARBA00010088"/>
    </source>
</evidence>
<dbReference type="AlphaFoldDB" id="A0A0N7M136"/>
<dbReference type="InterPro" id="IPR000073">
    <property type="entry name" value="AB_hydrolase_1"/>
</dbReference>
<organism evidence="4 5">
    <name type="scientific">Tritonibacter multivorans</name>
    <dbReference type="NCBI Taxonomy" id="928856"/>
    <lineage>
        <taxon>Bacteria</taxon>
        <taxon>Pseudomonadati</taxon>
        <taxon>Pseudomonadota</taxon>
        <taxon>Alphaproteobacteria</taxon>
        <taxon>Rhodobacterales</taxon>
        <taxon>Paracoccaceae</taxon>
        <taxon>Tritonibacter</taxon>
    </lineage>
</organism>
<sequence>MRVVLAAGFAASVGAALTVSVLASQREARVMAAYPPEGQFLDLPMGRIHVVERGQPQGTAPDLVLIHGSNGSTRDMSFALAPALEDRYRILMFDRPGLGYSDPLPAASLAAQAHVLQQAAAAMGADRPLVLGQSYGGAVALAWAVHHPDHIAGVISVSGPSHPWDTPLDPLYRLTSGKLGAKFIVPLLTAFVSDAYARSALAPVYAPQAVPDGYAEHFGLGMSLRRSSWRNNARQRADLLSEIQDLQPHYRDLTLPIEIIHGTADVTVSVKIHGEKLIQDTTSAHLTRLEAVGHMPHQTHPQEVAAAVDRAAQRAQLR</sequence>
<evidence type="ECO:0000313" key="5">
    <source>
        <dbReference type="Proteomes" id="UP000052022"/>
    </source>
</evidence>
<dbReference type="Proteomes" id="UP000052022">
    <property type="component" value="Unassembled WGS sequence"/>
</dbReference>
<dbReference type="EMBL" id="CYSD01000043">
    <property type="protein sequence ID" value="CUH82169.1"/>
    <property type="molecule type" value="Genomic_DNA"/>
</dbReference>
<gene>
    <name evidence="4" type="ORF">TRM7557_03791</name>
</gene>
<keyword evidence="2" id="KW-0378">Hydrolase</keyword>
<dbReference type="GO" id="GO:0008233">
    <property type="term" value="F:peptidase activity"/>
    <property type="evidence" value="ECO:0007669"/>
    <property type="project" value="InterPro"/>
</dbReference>
<dbReference type="RefSeq" id="WP_058291762.1">
    <property type="nucleotide sequence ID" value="NZ_CYSD01000043.1"/>
</dbReference>
<dbReference type="PRINTS" id="PR00793">
    <property type="entry name" value="PROAMNOPTASE"/>
</dbReference>
<dbReference type="PANTHER" id="PTHR43798">
    <property type="entry name" value="MONOACYLGLYCEROL LIPASE"/>
    <property type="match status" value="1"/>
</dbReference>
<name>A0A0N7M136_9RHOB</name>
<keyword evidence="5" id="KW-1185">Reference proteome</keyword>
<protein>
    <submittedName>
        <fullName evidence="4">Acetoin dehydrogenase E2 subunit dihydrolipoyllysine-residue acetyltransferase</fullName>
    </submittedName>
</protein>
<proteinExistence type="inferred from homology"/>